<comment type="caution">
    <text evidence="2">The sequence shown here is derived from an EMBL/GenBank/DDBJ whole genome shotgun (WGS) entry which is preliminary data.</text>
</comment>
<name>A0AAQ1SWD0_9PSED</name>
<feature type="region of interest" description="Disordered" evidence="1">
    <location>
        <begin position="77"/>
        <end position="97"/>
    </location>
</feature>
<evidence type="ECO:0000313" key="2">
    <source>
        <dbReference type="EMBL" id="SPO63922.1"/>
    </source>
</evidence>
<sequence length="97" mass="10018">MSQRPATPAPTISTSVEMADGMAVPRRLGQLASIQGRAGVGFAILGLLRSPSRHKAAPTGPAYASVPVGAALCRDRAAKRPQNPSGKHQCPAVFENS</sequence>
<proteinExistence type="predicted"/>
<dbReference type="EMBL" id="OPYN01000224">
    <property type="protein sequence ID" value="SPO63922.1"/>
    <property type="molecule type" value="Genomic_DNA"/>
</dbReference>
<accession>A0AAQ1SWD0</accession>
<dbReference type="AlphaFoldDB" id="A0AAQ1SWD0"/>
<evidence type="ECO:0000256" key="1">
    <source>
        <dbReference type="SAM" id="MobiDB-lite"/>
    </source>
</evidence>
<protein>
    <submittedName>
        <fullName evidence="2">Uncharacterized protein</fullName>
    </submittedName>
</protein>
<evidence type="ECO:0000313" key="3">
    <source>
        <dbReference type="Proteomes" id="UP000294335"/>
    </source>
</evidence>
<organism evidence="2 3">
    <name type="scientific">Pseudomonas inefficax</name>
    <dbReference type="NCBI Taxonomy" id="2078786"/>
    <lineage>
        <taxon>Bacteria</taxon>
        <taxon>Pseudomonadati</taxon>
        <taxon>Pseudomonadota</taxon>
        <taxon>Gammaproteobacteria</taxon>
        <taxon>Pseudomonadales</taxon>
        <taxon>Pseudomonadaceae</taxon>
        <taxon>Pseudomonas</taxon>
    </lineage>
</organism>
<keyword evidence="3" id="KW-1185">Reference proteome</keyword>
<reference evidence="2 3" key="1">
    <citation type="submission" date="2018-02" db="EMBL/GenBank/DDBJ databases">
        <authorList>
            <person name="Dubost A."/>
        </authorList>
    </citation>
    <scope>NUCLEOTIDE SEQUENCE [LARGE SCALE GENOMIC DNA]</scope>
    <source>
        <strain evidence="3">JV551A3</strain>
    </source>
</reference>
<dbReference type="Proteomes" id="UP000294335">
    <property type="component" value="Unassembled WGS sequence"/>
</dbReference>
<gene>
    <name evidence="2" type="ORF">JV551A3_V1_2240155</name>
</gene>